<evidence type="ECO:0000313" key="3">
    <source>
        <dbReference type="Proteomes" id="UP001479436"/>
    </source>
</evidence>
<feature type="transmembrane region" description="Helical" evidence="1">
    <location>
        <begin position="47"/>
        <end position="69"/>
    </location>
</feature>
<keyword evidence="1" id="KW-1133">Transmembrane helix</keyword>
<comment type="caution">
    <text evidence="2">The sequence shown here is derived from an EMBL/GenBank/DDBJ whole genome shotgun (WGS) entry which is preliminary data.</text>
</comment>
<feature type="transmembrane region" description="Helical" evidence="1">
    <location>
        <begin position="224"/>
        <end position="242"/>
    </location>
</feature>
<feature type="transmembrane region" description="Helical" evidence="1">
    <location>
        <begin position="197"/>
        <end position="217"/>
    </location>
</feature>
<feature type="transmembrane region" description="Helical" evidence="1">
    <location>
        <begin position="76"/>
        <end position="96"/>
    </location>
</feature>
<evidence type="ECO:0000256" key="1">
    <source>
        <dbReference type="SAM" id="Phobius"/>
    </source>
</evidence>
<protein>
    <submittedName>
        <fullName evidence="2">Uncharacterized protein</fullName>
    </submittedName>
</protein>
<dbReference type="InterPro" id="IPR040410">
    <property type="entry name" value="UPF0658_Golgi"/>
</dbReference>
<dbReference type="PANTHER" id="PTHR34391:SF1">
    <property type="entry name" value="UPF0658 GOLGI APPARATUS MEMBRANE PROTEIN C1952.10C-RELATED"/>
    <property type="match status" value="1"/>
</dbReference>
<proteinExistence type="predicted"/>
<keyword evidence="1" id="KW-0472">Membrane</keyword>
<sequence>MKKIKVNYSQTTLILSIVEAIIVVVLESLVAYTYSKSPEQGDTPNKYTSLLVYFIIFISSQVFQVVLVWDALRYENTIQIIAFVLFNLSCFCYSLIQYNQLSQSLVSGSSMDLCRYMTISIAAIMFVFFLLYIWLGYRLYREFGWKIYKRIGADVRMKARYRTYQIFLTLVKLDVFFFLGFCVQFLVLVLVGSDPEFPITIASLPIILITLVLAVYCIRHENQVVTVIFLFGLCCGAGYFIFKLIRMQQRRNEDKYKNVIIFLSFFAALSLIMISATIVMTVQCYMNFGKGLKFHLSTTPAIAQTRAPTERNLNLIE</sequence>
<feature type="transmembrane region" description="Helical" evidence="1">
    <location>
        <begin position="262"/>
        <end position="286"/>
    </location>
</feature>
<reference evidence="2 3" key="1">
    <citation type="submission" date="2023-04" db="EMBL/GenBank/DDBJ databases">
        <title>Genome of Basidiobolus ranarum AG-B5.</title>
        <authorList>
            <person name="Stajich J.E."/>
            <person name="Carter-House D."/>
            <person name="Gryganskyi A."/>
        </authorList>
    </citation>
    <scope>NUCLEOTIDE SEQUENCE [LARGE SCALE GENOMIC DNA]</scope>
    <source>
        <strain evidence="2 3">AG-B5</strain>
    </source>
</reference>
<dbReference type="Proteomes" id="UP001479436">
    <property type="component" value="Unassembled WGS sequence"/>
</dbReference>
<feature type="transmembrane region" description="Helical" evidence="1">
    <location>
        <begin position="116"/>
        <end position="140"/>
    </location>
</feature>
<feature type="transmembrane region" description="Helical" evidence="1">
    <location>
        <begin position="166"/>
        <end position="191"/>
    </location>
</feature>
<gene>
    <name evidence="2" type="ORF">K7432_001788</name>
</gene>
<dbReference type="PANTHER" id="PTHR34391">
    <property type="entry name" value="UPF0658 GOLGI APPARATUS MEMBRANE PROTEIN C1952.10C-RELATED"/>
    <property type="match status" value="1"/>
</dbReference>
<keyword evidence="3" id="KW-1185">Reference proteome</keyword>
<organism evidence="2 3">
    <name type="scientific">Basidiobolus ranarum</name>
    <dbReference type="NCBI Taxonomy" id="34480"/>
    <lineage>
        <taxon>Eukaryota</taxon>
        <taxon>Fungi</taxon>
        <taxon>Fungi incertae sedis</taxon>
        <taxon>Zoopagomycota</taxon>
        <taxon>Entomophthoromycotina</taxon>
        <taxon>Basidiobolomycetes</taxon>
        <taxon>Basidiobolales</taxon>
        <taxon>Basidiobolaceae</taxon>
        <taxon>Basidiobolus</taxon>
    </lineage>
</organism>
<dbReference type="EMBL" id="JASJQH010006919">
    <property type="protein sequence ID" value="KAK9727454.1"/>
    <property type="molecule type" value="Genomic_DNA"/>
</dbReference>
<keyword evidence="1" id="KW-0812">Transmembrane</keyword>
<evidence type="ECO:0000313" key="2">
    <source>
        <dbReference type="EMBL" id="KAK9727454.1"/>
    </source>
</evidence>
<name>A0ABR2W8W7_9FUNG</name>
<feature type="transmembrane region" description="Helical" evidence="1">
    <location>
        <begin position="12"/>
        <end position="35"/>
    </location>
</feature>
<accession>A0ABR2W8W7</accession>